<evidence type="ECO:0000313" key="2">
    <source>
        <dbReference type="Proteomes" id="UP000292702"/>
    </source>
</evidence>
<protein>
    <submittedName>
        <fullName evidence="1">Uncharacterized protein</fullName>
    </submittedName>
</protein>
<organism evidence="1 2">
    <name type="scientific">Steccherinum ochraceum</name>
    <dbReference type="NCBI Taxonomy" id="92696"/>
    <lineage>
        <taxon>Eukaryota</taxon>
        <taxon>Fungi</taxon>
        <taxon>Dikarya</taxon>
        <taxon>Basidiomycota</taxon>
        <taxon>Agaricomycotina</taxon>
        <taxon>Agaricomycetes</taxon>
        <taxon>Polyporales</taxon>
        <taxon>Steccherinaceae</taxon>
        <taxon>Steccherinum</taxon>
    </lineage>
</organism>
<accession>A0A4R0RII3</accession>
<dbReference type="OrthoDB" id="3257491at2759"/>
<name>A0A4R0RII3_9APHY</name>
<dbReference type="AlphaFoldDB" id="A0A4R0RII3"/>
<keyword evidence="2" id="KW-1185">Reference proteome</keyword>
<proteinExistence type="predicted"/>
<dbReference type="EMBL" id="RWJN01000073">
    <property type="protein sequence ID" value="TCD68191.1"/>
    <property type="molecule type" value="Genomic_DNA"/>
</dbReference>
<comment type="caution">
    <text evidence="1">The sequence shown here is derived from an EMBL/GenBank/DDBJ whole genome shotgun (WGS) entry which is preliminary data.</text>
</comment>
<gene>
    <name evidence="1" type="ORF">EIP91_011363</name>
</gene>
<evidence type="ECO:0000313" key="1">
    <source>
        <dbReference type="EMBL" id="TCD68191.1"/>
    </source>
</evidence>
<reference evidence="1 2" key="1">
    <citation type="submission" date="2018-11" db="EMBL/GenBank/DDBJ databases">
        <title>Genome assembly of Steccherinum ochraceum LE-BIN_3174, the white-rot fungus of the Steccherinaceae family (The Residual Polyporoid clade, Polyporales, Basidiomycota).</title>
        <authorList>
            <person name="Fedorova T.V."/>
            <person name="Glazunova O.A."/>
            <person name="Landesman E.O."/>
            <person name="Moiseenko K.V."/>
            <person name="Psurtseva N.V."/>
            <person name="Savinova O.S."/>
            <person name="Shakhova N.V."/>
            <person name="Tyazhelova T.V."/>
            <person name="Vasina D.V."/>
        </authorList>
    </citation>
    <scope>NUCLEOTIDE SEQUENCE [LARGE SCALE GENOMIC DNA]</scope>
    <source>
        <strain evidence="1 2">LE-BIN_3174</strain>
    </source>
</reference>
<sequence length="289" mass="32020">MNRANMSWRKPVPQFVPSRPSSFISLSSGFTPFATVGTRSKPHPPLPKDWRSAIEKALAVDPHDVNANDVECDIMSDDSHETAVEEVTQVLSDVKKESDDEKEVRTKVVMEVPEPPHLRIIPHGGTSIFSHDSASTAHSQFTKRSHQQYSPPTPPAASHTRLPRIDIFNEHDHISFSNVVYPDLPPPSTAPTPSLLNANIYPVTFDPTATTTATMTALGSRDDFHSQYNHDMTGAPKVILPSRKVLASRNRQPTLWSQAWLQVKTWGGALKLSIVRIFGFTRTPGAVTY</sequence>
<dbReference type="Proteomes" id="UP000292702">
    <property type="component" value="Unassembled WGS sequence"/>
</dbReference>